<evidence type="ECO:0000313" key="1">
    <source>
        <dbReference type="EMBL" id="MCR8630197.1"/>
    </source>
</evidence>
<proteinExistence type="predicted"/>
<keyword evidence="2" id="KW-1185">Reference proteome</keyword>
<gene>
    <name evidence="1" type="ORF">NV381_03175</name>
</gene>
<reference evidence="1 2" key="1">
    <citation type="submission" date="2022-08" db="EMBL/GenBank/DDBJ databases">
        <title>Paenibacillus endoradicis sp. nov., Paenibacillus radicibacter sp. nov and Paenibacillus pararadicis sp. nov., three cold-adapted plant growth-promoting bacteria isolated from root of Larix gmelinii in Great Khingan.</title>
        <authorList>
            <person name="Xue H."/>
        </authorList>
    </citation>
    <scope>NUCLEOTIDE SEQUENCE [LARGE SCALE GENOMIC DNA]</scope>
    <source>
        <strain evidence="1 2">N5-1-1-5</strain>
    </source>
</reference>
<dbReference type="RefSeq" id="WP_258211816.1">
    <property type="nucleotide sequence ID" value="NZ_JANQBD010000002.1"/>
</dbReference>
<sequence length="59" mass="7236">MRYELIHLLSHLEDEQIMASIIQSLNTEDFETFVCYLDYTKPDVRERWLEMCNKILRLE</sequence>
<name>A0ABT1YAI1_9BACL</name>
<protein>
    <submittedName>
        <fullName evidence="1">Uncharacterized protein</fullName>
    </submittedName>
</protein>
<evidence type="ECO:0000313" key="2">
    <source>
        <dbReference type="Proteomes" id="UP001300012"/>
    </source>
</evidence>
<organism evidence="1 2">
    <name type="scientific">Paenibacillus radicis</name>
    <name type="common">ex Xue et al. 2023</name>
    <dbReference type="NCBI Taxonomy" id="2972489"/>
    <lineage>
        <taxon>Bacteria</taxon>
        <taxon>Bacillati</taxon>
        <taxon>Bacillota</taxon>
        <taxon>Bacilli</taxon>
        <taxon>Bacillales</taxon>
        <taxon>Paenibacillaceae</taxon>
        <taxon>Paenibacillus</taxon>
    </lineage>
</organism>
<comment type="caution">
    <text evidence="1">The sequence shown here is derived from an EMBL/GenBank/DDBJ whole genome shotgun (WGS) entry which is preliminary data.</text>
</comment>
<dbReference type="Proteomes" id="UP001300012">
    <property type="component" value="Unassembled WGS sequence"/>
</dbReference>
<accession>A0ABT1YAI1</accession>
<dbReference type="EMBL" id="JANQBD010000002">
    <property type="protein sequence ID" value="MCR8630197.1"/>
    <property type="molecule type" value="Genomic_DNA"/>
</dbReference>